<keyword evidence="8 12" id="KW-0175">Coiled coil</keyword>
<dbReference type="EMBL" id="JANBUM010000132">
    <property type="protein sequence ID" value="KAJ2783745.1"/>
    <property type="molecule type" value="Genomic_DNA"/>
</dbReference>
<dbReference type="PANTHER" id="PTHR18937:SF172">
    <property type="entry name" value="STRUCTURAL MAINTENANCE OF CHROMOSOMES PROTEIN"/>
    <property type="match status" value="1"/>
</dbReference>
<evidence type="ECO:0000256" key="3">
    <source>
        <dbReference type="ARBA" id="ARBA00018693"/>
    </source>
</evidence>
<feature type="coiled-coil region" evidence="12">
    <location>
        <begin position="272"/>
        <end position="348"/>
    </location>
</feature>
<comment type="caution">
    <text evidence="15">The sequence shown here is derived from an EMBL/GenBank/DDBJ whole genome shotgun (WGS) entry which is preliminary data.</text>
</comment>
<evidence type="ECO:0000256" key="7">
    <source>
        <dbReference type="ARBA" id="ARBA00022840"/>
    </source>
</evidence>
<evidence type="ECO:0000256" key="12">
    <source>
        <dbReference type="SAM" id="Coils"/>
    </source>
</evidence>
<keyword evidence="4" id="KW-0132">Cell division</keyword>
<evidence type="ECO:0000256" key="6">
    <source>
        <dbReference type="ARBA" id="ARBA00022776"/>
    </source>
</evidence>
<evidence type="ECO:0000256" key="13">
    <source>
        <dbReference type="SAM" id="MobiDB-lite"/>
    </source>
</evidence>
<comment type="subcellular location">
    <subcellularLocation>
        <location evidence="1">Nucleus</location>
    </subcellularLocation>
</comment>
<dbReference type="FunFam" id="3.40.50.300:FF:000585">
    <property type="entry name" value="Structural maintenance of chromosomes 4"/>
    <property type="match status" value="1"/>
</dbReference>
<protein>
    <recommendedName>
        <fullName evidence="3">Structural maintenance of chromosomes protein 4</fullName>
    </recommendedName>
</protein>
<feature type="region of interest" description="Disordered" evidence="13">
    <location>
        <begin position="672"/>
        <end position="692"/>
    </location>
</feature>
<proteinExistence type="inferred from homology"/>
<evidence type="ECO:0000256" key="1">
    <source>
        <dbReference type="ARBA" id="ARBA00004123"/>
    </source>
</evidence>
<dbReference type="Gene3D" id="3.40.50.300">
    <property type="entry name" value="P-loop containing nucleotide triphosphate hydrolases"/>
    <property type="match status" value="2"/>
</dbReference>
<dbReference type="InterPro" id="IPR003395">
    <property type="entry name" value="RecF/RecN/SMC_N"/>
</dbReference>
<evidence type="ECO:0000256" key="8">
    <source>
        <dbReference type="ARBA" id="ARBA00023054"/>
    </source>
</evidence>
<dbReference type="Proteomes" id="UP001140172">
    <property type="component" value="Unassembled WGS sequence"/>
</dbReference>
<evidence type="ECO:0000256" key="5">
    <source>
        <dbReference type="ARBA" id="ARBA00022741"/>
    </source>
</evidence>
<dbReference type="GO" id="GO:0000796">
    <property type="term" value="C:condensin complex"/>
    <property type="evidence" value="ECO:0007669"/>
    <property type="project" value="TreeGrafter"/>
</dbReference>
<name>A0A9W8HDH6_9FUNG</name>
<dbReference type="SUPFAM" id="SSF52540">
    <property type="entry name" value="P-loop containing nucleoside triphosphate hydrolases"/>
    <property type="match status" value="1"/>
</dbReference>
<keyword evidence="16" id="KW-1185">Reference proteome</keyword>
<evidence type="ECO:0000256" key="11">
    <source>
        <dbReference type="ARBA" id="ARBA00023306"/>
    </source>
</evidence>
<evidence type="ECO:0000256" key="10">
    <source>
        <dbReference type="ARBA" id="ARBA00023242"/>
    </source>
</evidence>
<evidence type="ECO:0000256" key="2">
    <source>
        <dbReference type="ARBA" id="ARBA00006005"/>
    </source>
</evidence>
<evidence type="ECO:0000259" key="14">
    <source>
        <dbReference type="Pfam" id="PF02463"/>
    </source>
</evidence>
<dbReference type="OrthoDB" id="5575062at2759"/>
<comment type="similarity">
    <text evidence="2">Belongs to the SMC family. SMC4 subfamily.</text>
</comment>
<reference evidence="15" key="1">
    <citation type="submission" date="2022-07" db="EMBL/GenBank/DDBJ databases">
        <title>Phylogenomic reconstructions and comparative analyses of Kickxellomycotina fungi.</title>
        <authorList>
            <person name="Reynolds N.K."/>
            <person name="Stajich J.E."/>
            <person name="Barry K."/>
            <person name="Grigoriev I.V."/>
            <person name="Crous P."/>
            <person name="Smith M.E."/>
        </authorList>
    </citation>
    <scope>NUCLEOTIDE SEQUENCE</scope>
    <source>
        <strain evidence="15">BCRC 34489</strain>
    </source>
</reference>
<dbReference type="FunFam" id="3.40.50.300:FF:000481">
    <property type="entry name" value="Structural maintenance of chromosomes 4"/>
    <property type="match status" value="1"/>
</dbReference>
<gene>
    <name evidence="15" type="primary">SMC4</name>
    <name evidence="15" type="ORF">GGI15_002467</name>
</gene>
<dbReference type="GO" id="GO:0016887">
    <property type="term" value="F:ATP hydrolysis activity"/>
    <property type="evidence" value="ECO:0007669"/>
    <property type="project" value="InterPro"/>
</dbReference>
<dbReference type="GO" id="GO:0007076">
    <property type="term" value="P:mitotic chromosome condensation"/>
    <property type="evidence" value="ECO:0007669"/>
    <property type="project" value="TreeGrafter"/>
</dbReference>
<dbReference type="PIRSF" id="PIRSF005719">
    <property type="entry name" value="SMC"/>
    <property type="match status" value="1"/>
</dbReference>
<sequence>MPTASQPAAEPESQPQPQPEVAKPRLIITQMVLENFKSYAGRQVIGPFHRSFSAVVGPNGSGKSNVIDALLFVFGYRANKIRQGKLSELIHSSKNAGQLTQCMVSVHFKEIVDAPDGSSSTDVPASELVVSRTATHTNQSKYLVNGSPSTYAEVTAMLRRKGIDLDHKRFLILQGEVENIAQMKPMGQSDGDVGLLEYLEDIIGTSAYKPQIEAARTAVDDLNTARSERLHRVKIVEKEKNALVERRNEAVAFVRAENDVTRHKSQLFQKRLHESSAKAEKLRARFADAQKAHANERTRAGDFRTALKDLEQTRDVAAREAQTLDARARDAEQALARFEREEVQLQVNRKHVVGKAKKLRDATDKDAHSTSQTRTTIAALEADAARGAAETADLEQRLEVERATLEEIGEGLRGKTEALTAELGERQRELAPWREKIAAHQSRLEIAQTELRLLDERAAAGGKLLETAKHELRRLREVRVEKAQFAEARVEELAGVNDELEAADKAVQKAEGRVHVLRDAAAAARRSEEEARAALGATQAQSNVLKALLRQRDAGAIEGIHGRLGALGAIDDAYDAAGTMSGGGNRVARGAMSSRPATVDGGAVTEATVARLAAAREAADGECAEQQAALRTLQAKHKALQRRYDDLDALLPRLELELKAVDEQVQMAKRRARDLAAAQDQPAADDAASAERRAQIEARAAAETSAIAELQAECATLDSAIAALQERIMQAGGIRLRAQKAKVDGLLERITTVADERVRWDASLAKARSDLARAERAAATRSAQLAELDAQLEAVTAEIEAKSAASIELRSTANAARAAADTKREELDRVKDDLDARTAEANEMRAKEAALKRTLDDVERALADATRAVNYWSSEHEHLALHVIDDEENDRDDGTNATADDDSDSDAMAVDVPPATLPRLTPDALDELDAAALEARIEQLEARLQRSRPNLSVLAEYARRAREFRARSSELDAITEQRDAAQRELDGLRTRRLDEFMAGFSVISYRLKEMYQMVTLGGNAELELVDSLDPFSEGIVFSVMPPKKSWKNISNLSGGEKTLSSLALVFALHQYKPTPLYVMDEIDAALDFRNVSIVANYIKERTRNAQFVIISLRNNMFELADRLIGIYKTDNRTKSIALDTEHTVAALHGESASAAAA</sequence>
<feature type="coiled-coil region" evidence="12">
    <location>
        <begin position="483"/>
        <end position="520"/>
    </location>
</feature>
<feature type="region of interest" description="Disordered" evidence="13">
    <location>
        <begin position="883"/>
        <end position="920"/>
    </location>
</feature>
<feature type="compositionally biased region" description="Low complexity" evidence="13">
    <location>
        <begin position="675"/>
        <end position="687"/>
    </location>
</feature>
<dbReference type="InterPro" id="IPR024704">
    <property type="entry name" value="SMC"/>
</dbReference>
<organism evidence="15 16">
    <name type="scientific">Coemansia interrupta</name>
    <dbReference type="NCBI Taxonomy" id="1126814"/>
    <lineage>
        <taxon>Eukaryota</taxon>
        <taxon>Fungi</taxon>
        <taxon>Fungi incertae sedis</taxon>
        <taxon>Zoopagomycota</taxon>
        <taxon>Kickxellomycotina</taxon>
        <taxon>Kickxellomycetes</taxon>
        <taxon>Kickxellales</taxon>
        <taxon>Kickxellaceae</taxon>
        <taxon>Coemansia</taxon>
    </lineage>
</organism>
<evidence type="ECO:0000313" key="15">
    <source>
        <dbReference type="EMBL" id="KAJ2783745.1"/>
    </source>
</evidence>
<keyword evidence="6" id="KW-0498">Mitosis</keyword>
<accession>A0A9W8HDH6</accession>
<feature type="region of interest" description="Disordered" evidence="13">
    <location>
        <begin position="1"/>
        <end position="22"/>
    </location>
</feature>
<dbReference type="GO" id="GO:0051301">
    <property type="term" value="P:cell division"/>
    <property type="evidence" value="ECO:0007669"/>
    <property type="project" value="UniProtKB-KW"/>
</dbReference>
<feature type="coiled-coil region" evidence="12">
    <location>
        <begin position="930"/>
        <end position="991"/>
    </location>
</feature>
<feature type="compositionally biased region" description="Low complexity" evidence="13">
    <location>
        <begin position="1"/>
        <end position="15"/>
    </location>
</feature>
<evidence type="ECO:0000256" key="9">
    <source>
        <dbReference type="ARBA" id="ARBA00023067"/>
    </source>
</evidence>
<feature type="domain" description="RecF/RecN/SMC N-terminal" evidence="14">
    <location>
        <begin position="28"/>
        <end position="1134"/>
    </location>
</feature>
<keyword evidence="5" id="KW-0547">Nucleotide-binding</keyword>
<evidence type="ECO:0000256" key="4">
    <source>
        <dbReference type="ARBA" id="ARBA00022618"/>
    </source>
</evidence>
<evidence type="ECO:0000313" key="16">
    <source>
        <dbReference type="Proteomes" id="UP001140172"/>
    </source>
</evidence>
<keyword evidence="11" id="KW-0131">Cell cycle</keyword>
<feature type="coiled-coil region" evidence="12">
    <location>
        <begin position="771"/>
        <end position="868"/>
    </location>
</feature>
<keyword evidence="9" id="KW-0226">DNA condensation</keyword>
<dbReference type="Pfam" id="PF02463">
    <property type="entry name" value="SMC_N"/>
    <property type="match status" value="1"/>
</dbReference>
<dbReference type="AlphaFoldDB" id="A0A9W8HDH6"/>
<dbReference type="InterPro" id="IPR027417">
    <property type="entry name" value="P-loop_NTPase"/>
</dbReference>
<keyword evidence="7" id="KW-0067">ATP-binding</keyword>
<dbReference type="PANTHER" id="PTHR18937">
    <property type="entry name" value="STRUCTURAL MAINTENANCE OF CHROMOSOMES SMC FAMILY MEMBER"/>
    <property type="match status" value="1"/>
</dbReference>
<dbReference type="GO" id="GO:0005634">
    <property type="term" value="C:nucleus"/>
    <property type="evidence" value="ECO:0007669"/>
    <property type="project" value="UniProtKB-SubCell"/>
</dbReference>
<keyword evidence="10" id="KW-0539">Nucleus</keyword>
<dbReference type="GO" id="GO:0005524">
    <property type="term" value="F:ATP binding"/>
    <property type="evidence" value="ECO:0007669"/>
    <property type="project" value="UniProtKB-KW"/>
</dbReference>